<dbReference type="STRING" id="857967.G0R0D6"/>
<accession>G0R0D6</accession>
<dbReference type="SUPFAM" id="SSF52540">
    <property type="entry name" value="P-loop containing nucleoside triphosphate hydrolases"/>
    <property type="match status" value="1"/>
</dbReference>
<dbReference type="Gene3D" id="3.40.50.300">
    <property type="entry name" value="P-loop containing nucleotide triphosphate hydrolases"/>
    <property type="match status" value="1"/>
</dbReference>
<dbReference type="OrthoDB" id="347435at2759"/>
<feature type="domain" description="Phosphoribulokinase/uridine kinase" evidence="1">
    <location>
        <begin position="14"/>
        <end position="130"/>
    </location>
</feature>
<dbReference type="GO" id="GO:0016301">
    <property type="term" value="F:kinase activity"/>
    <property type="evidence" value="ECO:0007669"/>
    <property type="project" value="InterPro"/>
</dbReference>
<dbReference type="AlphaFoldDB" id="G0R0D6"/>
<evidence type="ECO:0000313" key="2">
    <source>
        <dbReference type="EMBL" id="EGR29073.1"/>
    </source>
</evidence>
<proteinExistence type="predicted"/>
<sequence>MKSKKTPKKPFISGILGVQGAGKTTFTKLIKKLGENENLSIQVFSIDDFYLTLEERQLLFEKDNRFLYRGPPGTHDNQLLKQVLESLEQGKVPIEVPIFDKSVQEGKGDRVGFEKWEKIPDLVLFEGWFVGLQGSGTELRYLKPLQDENDMKFAEDCREIQKNMKFCGNTLILKLYQVQQHLNIVEYGENKLKKR</sequence>
<evidence type="ECO:0000259" key="1">
    <source>
        <dbReference type="Pfam" id="PF00485"/>
    </source>
</evidence>
<dbReference type="GeneID" id="14905168"/>
<keyword evidence="3" id="KW-1185">Reference proteome</keyword>
<dbReference type="PANTHER" id="PTHR10285">
    <property type="entry name" value="URIDINE KINASE"/>
    <property type="match status" value="1"/>
</dbReference>
<organism evidence="2 3">
    <name type="scientific">Ichthyophthirius multifiliis</name>
    <name type="common">White spot disease agent</name>
    <name type="synonym">Ich</name>
    <dbReference type="NCBI Taxonomy" id="5932"/>
    <lineage>
        <taxon>Eukaryota</taxon>
        <taxon>Sar</taxon>
        <taxon>Alveolata</taxon>
        <taxon>Ciliophora</taxon>
        <taxon>Intramacronucleata</taxon>
        <taxon>Oligohymenophorea</taxon>
        <taxon>Hymenostomatida</taxon>
        <taxon>Ophryoglenina</taxon>
        <taxon>Ichthyophthirius</taxon>
    </lineage>
</organism>
<dbReference type="InParanoid" id="G0R0D6"/>
<dbReference type="InterPro" id="IPR027417">
    <property type="entry name" value="P-loop_NTPase"/>
</dbReference>
<dbReference type="InterPro" id="IPR006083">
    <property type="entry name" value="PRK/URK"/>
</dbReference>
<dbReference type="Proteomes" id="UP000008983">
    <property type="component" value="Unassembled WGS sequence"/>
</dbReference>
<name>G0R0D6_ICHMU</name>
<gene>
    <name evidence="2" type="ORF">IMG5_163630</name>
</gene>
<dbReference type="eggNOG" id="KOG2878">
    <property type="taxonomic scope" value="Eukaryota"/>
</dbReference>
<dbReference type="Pfam" id="PF00485">
    <property type="entry name" value="PRK"/>
    <property type="match status" value="1"/>
</dbReference>
<evidence type="ECO:0000313" key="3">
    <source>
        <dbReference type="Proteomes" id="UP000008983"/>
    </source>
</evidence>
<protein>
    <recommendedName>
        <fullName evidence="1">Phosphoribulokinase/uridine kinase domain-containing protein</fullName>
    </recommendedName>
</protein>
<reference evidence="2 3" key="1">
    <citation type="submission" date="2011-07" db="EMBL/GenBank/DDBJ databases">
        <authorList>
            <person name="Coyne R."/>
            <person name="Brami D."/>
            <person name="Johnson J."/>
            <person name="Hostetler J."/>
            <person name="Hannick L."/>
            <person name="Clark T."/>
            <person name="Cassidy-Hanley D."/>
            <person name="Inman J."/>
        </authorList>
    </citation>
    <scope>NUCLEOTIDE SEQUENCE [LARGE SCALE GENOMIC DNA]</scope>
    <source>
        <strain evidence="2 3">G5</strain>
    </source>
</reference>
<dbReference type="EMBL" id="GL984187">
    <property type="protein sequence ID" value="EGR29073.1"/>
    <property type="molecule type" value="Genomic_DNA"/>
</dbReference>
<dbReference type="GO" id="GO:0005524">
    <property type="term" value="F:ATP binding"/>
    <property type="evidence" value="ECO:0007669"/>
    <property type="project" value="InterPro"/>
</dbReference>
<dbReference type="RefSeq" id="XP_004030309.1">
    <property type="nucleotide sequence ID" value="XM_004030261.1"/>
</dbReference>